<keyword evidence="1" id="KW-0472">Membrane</keyword>
<comment type="caution">
    <text evidence="2">The sequence shown here is derived from an EMBL/GenBank/DDBJ whole genome shotgun (WGS) entry which is preliminary data.</text>
</comment>
<evidence type="ECO:0000313" key="3">
    <source>
        <dbReference type="Proteomes" id="UP001432322"/>
    </source>
</evidence>
<accession>A0AAV5WGA7</accession>
<keyword evidence="3" id="KW-1185">Reference proteome</keyword>
<protein>
    <recommendedName>
        <fullName evidence="4">Secreted protein</fullName>
    </recommendedName>
</protein>
<evidence type="ECO:0000313" key="2">
    <source>
        <dbReference type="EMBL" id="GMT28977.1"/>
    </source>
</evidence>
<dbReference type="Proteomes" id="UP001432322">
    <property type="component" value="Unassembled WGS sequence"/>
</dbReference>
<reference evidence="2" key="1">
    <citation type="submission" date="2023-10" db="EMBL/GenBank/DDBJ databases">
        <title>Genome assembly of Pristionchus species.</title>
        <authorList>
            <person name="Yoshida K."/>
            <person name="Sommer R.J."/>
        </authorList>
    </citation>
    <scope>NUCLEOTIDE SEQUENCE</scope>
    <source>
        <strain evidence="2">RS5133</strain>
    </source>
</reference>
<name>A0AAV5WGA7_9BILA</name>
<sequence length="72" mass="8278">MHSHSTLTSSLLPTILMSFLSFRGRNFMSDDRFWLSIFPSSKLSSTVASKNRINQISLYRMSILRTSTIFSK</sequence>
<dbReference type="AlphaFoldDB" id="A0AAV5WGA7"/>
<keyword evidence="1" id="KW-0812">Transmembrane</keyword>
<evidence type="ECO:0008006" key="4">
    <source>
        <dbReference type="Google" id="ProtNLM"/>
    </source>
</evidence>
<gene>
    <name evidence="2" type="ORF">PFISCL1PPCAC_20274</name>
</gene>
<keyword evidence="1" id="KW-1133">Transmembrane helix</keyword>
<dbReference type="EMBL" id="BTSY01000005">
    <property type="protein sequence ID" value="GMT28977.1"/>
    <property type="molecule type" value="Genomic_DNA"/>
</dbReference>
<evidence type="ECO:0000256" key="1">
    <source>
        <dbReference type="SAM" id="Phobius"/>
    </source>
</evidence>
<proteinExistence type="predicted"/>
<feature type="transmembrane region" description="Helical" evidence="1">
    <location>
        <begin position="6"/>
        <end position="22"/>
    </location>
</feature>
<organism evidence="2 3">
    <name type="scientific">Pristionchus fissidentatus</name>
    <dbReference type="NCBI Taxonomy" id="1538716"/>
    <lineage>
        <taxon>Eukaryota</taxon>
        <taxon>Metazoa</taxon>
        <taxon>Ecdysozoa</taxon>
        <taxon>Nematoda</taxon>
        <taxon>Chromadorea</taxon>
        <taxon>Rhabditida</taxon>
        <taxon>Rhabditina</taxon>
        <taxon>Diplogasteromorpha</taxon>
        <taxon>Diplogasteroidea</taxon>
        <taxon>Neodiplogasteridae</taxon>
        <taxon>Pristionchus</taxon>
    </lineage>
</organism>